<accession>A0AA38IXZ1</accession>
<protein>
    <submittedName>
        <fullName evidence="2">Uncharacterized protein</fullName>
    </submittedName>
</protein>
<gene>
    <name evidence="2" type="ORF">Zmor_006890</name>
</gene>
<sequence length="197" mass="23140">MKSSLKWKRATPIYPTDHIISSKAREVNALYGFKPEYETEKRPHIRFLLSNEYMRLWFRERVLYQKENYSKQEKTKSDGKLQRGYVQWNMANTRSKCRELPKIQLKRFQNAISKIDTRRTVEEKTKICERYKKTIAPVIQVQRYKPACAGVTSKQKSTTGTPQKTQKKGVKEPESPSKQDPLVDDTNDCAFVCKLIN</sequence>
<comment type="caution">
    <text evidence="2">The sequence shown here is derived from an EMBL/GenBank/DDBJ whole genome shotgun (WGS) entry which is preliminary data.</text>
</comment>
<proteinExistence type="predicted"/>
<dbReference type="AlphaFoldDB" id="A0AA38IXZ1"/>
<name>A0AA38IXZ1_9CUCU</name>
<dbReference type="Proteomes" id="UP001168821">
    <property type="component" value="Unassembled WGS sequence"/>
</dbReference>
<evidence type="ECO:0000256" key="1">
    <source>
        <dbReference type="SAM" id="MobiDB-lite"/>
    </source>
</evidence>
<dbReference type="EMBL" id="JALNTZ010000002">
    <property type="protein sequence ID" value="KAJ3662546.1"/>
    <property type="molecule type" value="Genomic_DNA"/>
</dbReference>
<reference evidence="2" key="1">
    <citation type="journal article" date="2023" name="G3 (Bethesda)">
        <title>Whole genome assemblies of Zophobas morio and Tenebrio molitor.</title>
        <authorList>
            <person name="Kaur S."/>
            <person name="Stinson S.A."/>
            <person name="diCenzo G.C."/>
        </authorList>
    </citation>
    <scope>NUCLEOTIDE SEQUENCE</scope>
    <source>
        <strain evidence="2">QUZm001</strain>
    </source>
</reference>
<keyword evidence="3" id="KW-1185">Reference proteome</keyword>
<evidence type="ECO:0000313" key="2">
    <source>
        <dbReference type="EMBL" id="KAJ3662546.1"/>
    </source>
</evidence>
<feature type="region of interest" description="Disordered" evidence="1">
    <location>
        <begin position="151"/>
        <end position="185"/>
    </location>
</feature>
<organism evidence="2 3">
    <name type="scientific">Zophobas morio</name>
    <dbReference type="NCBI Taxonomy" id="2755281"/>
    <lineage>
        <taxon>Eukaryota</taxon>
        <taxon>Metazoa</taxon>
        <taxon>Ecdysozoa</taxon>
        <taxon>Arthropoda</taxon>
        <taxon>Hexapoda</taxon>
        <taxon>Insecta</taxon>
        <taxon>Pterygota</taxon>
        <taxon>Neoptera</taxon>
        <taxon>Endopterygota</taxon>
        <taxon>Coleoptera</taxon>
        <taxon>Polyphaga</taxon>
        <taxon>Cucujiformia</taxon>
        <taxon>Tenebrionidae</taxon>
        <taxon>Zophobas</taxon>
    </lineage>
</organism>
<evidence type="ECO:0000313" key="3">
    <source>
        <dbReference type="Proteomes" id="UP001168821"/>
    </source>
</evidence>
<feature type="compositionally biased region" description="Low complexity" evidence="1">
    <location>
        <begin position="152"/>
        <end position="164"/>
    </location>
</feature>